<organism evidence="1 2">
    <name type="scientific">Kingdonia uniflora</name>
    <dbReference type="NCBI Taxonomy" id="39325"/>
    <lineage>
        <taxon>Eukaryota</taxon>
        <taxon>Viridiplantae</taxon>
        <taxon>Streptophyta</taxon>
        <taxon>Embryophyta</taxon>
        <taxon>Tracheophyta</taxon>
        <taxon>Spermatophyta</taxon>
        <taxon>Magnoliopsida</taxon>
        <taxon>Ranunculales</taxon>
        <taxon>Circaeasteraceae</taxon>
        <taxon>Kingdonia</taxon>
    </lineage>
</organism>
<evidence type="ECO:0000313" key="1">
    <source>
        <dbReference type="EMBL" id="KAF6152184.1"/>
    </source>
</evidence>
<proteinExistence type="predicted"/>
<gene>
    <name evidence="1" type="ORF">GIB67_019406</name>
</gene>
<keyword evidence="2" id="KW-1185">Reference proteome</keyword>
<dbReference type="AlphaFoldDB" id="A0A7J7MBL7"/>
<accession>A0A7J7MBL7</accession>
<reference evidence="1 2" key="1">
    <citation type="journal article" date="2020" name="IScience">
        <title>Genome Sequencing of the Endangered Kingdonia uniflora (Circaeasteraceae, Ranunculales) Reveals Potential Mechanisms of Evolutionary Specialization.</title>
        <authorList>
            <person name="Sun Y."/>
            <person name="Deng T."/>
            <person name="Zhang A."/>
            <person name="Moore M.J."/>
            <person name="Landis J.B."/>
            <person name="Lin N."/>
            <person name="Zhang H."/>
            <person name="Zhang X."/>
            <person name="Huang J."/>
            <person name="Zhang X."/>
            <person name="Sun H."/>
            <person name="Wang H."/>
        </authorList>
    </citation>
    <scope>NUCLEOTIDE SEQUENCE [LARGE SCALE GENOMIC DNA]</scope>
    <source>
        <strain evidence="1">TB1705</strain>
        <tissue evidence="1">Leaf</tissue>
    </source>
</reference>
<sequence length="301" mass="32426">MWGALRTAQVAIAKDEGKELAGRTYVDVMIKMAHTVDKYEFCPYLVLFPDELANAKHQVDLKARSVATPSKRTFGPMSKSTGISLTLIPPIEIWMTSASLCGLARECMSEFEKVMVFCCGWEVDAAIHGSVGFSILAVEEQNPTSWVSLVVFGAMGGRRSARVAGHVLCNDLRKLPGRQAFANSKTAATSSSLSIANDTSLNRFRKLLILSPGFCRMLMTVVSKERNVGRLGAASRKEMVVAKEGFLDKFDCLGLQKGLARMVGMAHTSVQVDALDKIGASEAKEAGKGGHVAVLRHGSAA</sequence>
<evidence type="ECO:0000313" key="2">
    <source>
        <dbReference type="Proteomes" id="UP000541444"/>
    </source>
</evidence>
<name>A0A7J7MBL7_9MAGN</name>
<comment type="caution">
    <text evidence="1">The sequence shown here is derived from an EMBL/GenBank/DDBJ whole genome shotgun (WGS) entry which is preliminary data.</text>
</comment>
<dbReference type="EMBL" id="JACGCM010001652">
    <property type="protein sequence ID" value="KAF6152184.1"/>
    <property type="molecule type" value="Genomic_DNA"/>
</dbReference>
<protein>
    <submittedName>
        <fullName evidence="1">Uncharacterized protein</fullName>
    </submittedName>
</protein>
<dbReference type="Proteomes" id="UP000541444">
    <property type="component" value="Unassembled WGS sequence"/>
</dbReference>